<dbReference type="RefSeq" id="WP_176147520.1">
    <property type="nucleotide sequence ID" value="NZ_BAABKC010000037.1"/>
</dbReference>
<keyword evidence="2" id="KW-1185">Reference proteome</keyword>
<gene>
    <name evidence="1" type="ORF">GCM10023336_24610</name>
</gene>
<dbReference type="EMBL" id="BAABKC010000037">
    <property type="protein sequence ID" value="GAA5053864.1"/>
    <property type="molecule type" value="Genomic_DNA"/>
</dbReference>
<name>A0ABP9KCJ0_9ACTN</name>
<proteinExistence type="predicted"/>
<accession>A0ABP9KCJ0</accession>
<sequence length="92" mass="9580">MQSATPRDALTITAAAVVGAVVAARWWARHHPLSAPGSPAADRDQDELRLVLHDPAAALTGAPEDVLRGHWNRLHALDLAPASTGLPVAPTA</sequence>
<evidence type="ECO:0000313" key="2">
    <source>
        <dbReference type="Proteomes" id="UP001500124"/>
    </source>
</evidence>
<reference evidence="2" key="1">
    <citation type="journal article" date="2019" name="Int. J. Syst. Evol. Microbiol.">
        <title>The Global Catalogue of Microorganisms (GCM) 10K type strain sequencing project: providing services to taxonomists for standard genome sequencing and annotation.</title>
        <authorList>
            <consortium name="The Broad Institute Genomics Platform"/>
            <consortium name="The Broad Institute Genome Sequencing Center for Infectious Disease"/>
            <person name="Wu L."/>
            <person name="Ma J."/>
        </authorList>
    </citation>
    <scope>NUCLEOTIDE SEQUENCE [LARGE SCALE GENOMIC DNA]</scope>
    <source>
        <strain evidence="2">JCM 18410</strain>
    </source>
</reference>
<evidence type="ECO:0000313" key="1">
    <source>
        <dbReference type="EMBL" id="GAA5053864.1"/>
    </source>
</evidence>
<protein>
    <submittedName>
        <fullName evidence="1">Uncharacterized protein</fullName>
    </submittedName>
</protein>
<organism evidence="1 2">
    <name type="scientific">Streptomyces similanensis</name>
    <dbReference type="NCBI Taxonomy" id="1274988"/>
    <lineage>
        <taxon>Bacteria</taxon>
        <taxon>Bacillati</taxon>
        <taxon>Actinomycetota</taxon>
        <taxon>Actinomycetes</taxon>
        <taxon>Kitasatosporales</taxon>
        <taxon>Streptomycetaceae</taxon>
        <taxon>Streptomyces</taxon>
    </lineage>
</organism>
<dbReference type="Proteomes" id="UP001500124">
    <property type="component" value="Unassembled WGS sequence"/>
</dbReference>
<comment type="caution">
    <text evidence="1">The sequence shown here is derived from an EMBL/GenBank/DDBJ whole genome shotgun (WGS) entry which is preliminary data.</text>
</comment>